<reference evidence="1" key="1">
    <citation type="submission" date="2020-10" db="EMBL/GenBank/DDBJ databases">
        <title>Taxonomic study of unclassified bacteria belonging to the class Ktedonobacteria.</title>
        <authorList>
            <person name="Yabe S."/>
            <person name="Wang C.M."/>
            <person name="Zheng Y."/>
            <person name="Sakai Y."/>
            <person name="Cavaletti L."/>
            <person name="Monciardini P."/>
            <person name="Donadio S."/>
        </authorList>
    </citation>
    <scope>NUCLEOTIDE SEQUENCE</scope>
    <source>
        <strain evidence="1">ID150040</strain>
    </source>
</reference>
<dbReference type="EMBL" id="BNJK01000001">
    <property type="protein sequence ID" value="GHO92223.1"/>
    <property type="molecule type" value="Genomic_DNA"/>
</dbReference>
<proteinExistence type="predicted"/>
<comment type="caution">
    <text evidence="1">The sequence shown here is derived from an EMBL/GenBank/DDBJ whole genome shotgun (WGS) entry which is preliminary data.</text>
</comment>
<accession>A0A8J3IER7</accession>
<keyword evidence="2" id="KW-1185">Reference proteome</keyword>
<evidence type="ECO:0008006" key="3">
    <source>
        <dbReference type="Google" id="ProtNLM"/>
    </source>
</evidence>
<dbReference type="Pfam" id="PF05626">
    <property type="entry name" value="DUF790"/>
    <property type="match status" value="1"/>
</dbReference>
<evidence type="ECO:0000313" key="2">
    <source>
        <dbReference type="Proteomes" id="UP000597444"/>
    </source>
</evidence>
<evidence type="ECO:0000313" key="1">
    <source>
        <dbReference type="EMBL" id="GHO92223.1"/>
    </source>
</evidence>
<gene>
    <name evidence="1" type="ORF">KSF_022710</name>
</gene>
<dbReference type="PANTHER" id="PTHR39640">
    <property type="entry name" value="VNG6129C"/>
    <property type="match status" value="1"/>
</dbReference>
<dbReference type="InterPro" id="IPR008508">
    <property type="entry name" value="Bax1"/>
</dbReference>
<sequence length="667" mass="75451">MRFSLQDVKKSVQRRGGELSVSLHFLRPGDMQQEIAQLIAYHESLLRRPQRLFSLDDARACIGDYRLAHCLIATLSYWYSWRQRGWLEVLQEIPSIGESQELMALASPVQLRLALYDYVNEHYQGFLDAQTRQEALKALASSYQVDVADLEYLLALDSEEEALLQRDAEQPPTPQEVATLYNQWVFEAALFNASNVHFTLDCRAFAALPPDDSQTILPSQVGTGVGAVIKRLCYLARKLGVYYDLAYDAAYETTLLEGAAPLLLHLALYGPQEVTGAAQQYGLRLARLCRMLLGYGVSRSGKGPKKQKIHASAVVEAEATVHFLQRSYTFVMDTELLQLLPPPATTIQSGQGSAESAGIFDSSIEQSFAEAFEALARRQGVDGWQLEREPEPLLLDSGIFIPDFAFTRGQHRVYVEILGFWTPAYRERKIQKLHALQGRGDLLLAIPVESKEAFASILPLFPIVIYAGQLSATEVLQVLRKRYDDFAERLALIDREQVQQRVREDGLLTEQACFEALHCYRRSEIALAAEHVIDEKIRFLPGVGLYHDAWMERLRSECIVWLKGQHARGLRDVLSGMRERWSELSACDDATIEALLDLWPEVSIRRDSIFDAVVEISTDEPVPVVKEEEVALDEGEKAVKKPARERRINTKKRVVREREMVQGDLWG</sequence>
<name>A0A8J3IER7_9CHLR</name>
<dbReference type="RefSeq" id="WP_220203072.1">
    <property type="nucleotide sequence ID" value="NZ_BNJK01000001.1"/>
</dbReference>
<protein>
    <recommendedName>
        <fullName evidence="3">DUF790 domain-containing protein</fullName>
    </recommendedName>
</protein>
<dbReference type="Proteomes" id="UP000597444">
    <property type="component" value="Unassembled WGS sequence"/>
</dbReference>
<dbReference type="PANTHER" id="PTHR39640:SF1">
    <property type="entry name" value="DUF790 FAMILY PROTEIN"/>
    <property type="match status" value="1"/>
</dbReference>
<organism evidence="1 2">
    <name type="scientific">Reticulibacter mediterranei</name>
    <dbReference type="NCBI Taxonomy" id="2778369"/>
    <lineage>
        <taxon>Bacteria</taxon>
        <taxon>Bacillati</taxon>
        <taxon>Chloroflexota</taxon>
        <taxon>Ktedonobacteria</taxon>
        <taxon>Ktedonobacterales</taxon>
        <taxon>Reticulibacteraceae</taxon>
        <taxon>Reticulibacter</taxon>
    </lineage>
</organism>
<dbReference type="AlphaFoldDB" id="A0A8J3IER7"/>